<dbReference type="GO" id="GO:0080142">
    <property type="term" value="P:regulation of salicylic acid biosynthetic process"/>
    <property type="evidence" value="ECO:0007669"/>
    <property type="project" value="TreeGrafter"/>
</dbReference>
<evidence type="ECO:0000256" key="6">
    <source>
        <dbReference type="ARBA" id="ARBA00023163"/>
    </source>
</evidence>
<evidence type="ECO:0000256" key="8">
    <source>
        <dbReference type="SAM" id="MobiDB-lite"/>
    </source>
</evidence>
<dbReference type="InterPro" id="IPR046830">
    <property type="entry name" value="Calmod_bind_M"/>
</dbReference>
<feature type="region of interest" description="Disordered" evidence="8">
    <location>
        <begin position="1"/>
        <end position="31"/>
    </location>
</feature>
<keyword evidence="6" id="KW-0804">Transcription</keyword>
<dbReference type="Pfam" id="PF20451">
    <property type="entry name" value="Calmod_bind_M"/>
    <property type="match status" value="1"/>
</dbReference>
<evidence type="ECO:0000256" key="3">
    <source>
        <dbReference type="ARBA" id="ARBA00023015"/>
    </source>
</evidence>
<keyword evidence="3" id="KW-0805">Transcription regulation</keyword>
<reference evidence="12 13" key="1">
    <citation type="submission" date="2020-04" db="EMBL/GenBank/DDBJ databases">
        <title>Plant Genome Project.</title>
        <authorList>
            <person name="Zhang R.-G."/>
        </authorList>
    </citation>
    <scope>NUCLEOTIDE SEQUENCE [LARGE SCALE GENOMIC DNA]</scope>
    <source>
        <strain evidence="12">YNK0</strain>
        <tissue evidence="12">Leaf</tissue>
    </source>
</reference>
<evidence type="ECO:0000313" key="13">
    <source>
        <dbReference type="Proteomes" id="UP000655225"/>
    </source>
</evidence>
<feature type="compositionally biased region" description="Basic and acidic residues" evidence="8">
    <location>
        <begin position="20"/>
        <end position="31"/>
    </location>
</feature>
<evidence type="ECO:0000256" key="5">
    <source>
        <dbReference type="ARBA" id="ARBA00023159"/>
    </source>
</evidence>
<accession>A0A835DFM4</accession>
<dbReference type="EMBL" id="JABCRI010000008">
    <property type="protein sequence ID" value="KAF8401386.1"/>
    <property type="molecule type" value="Genomic_DNA"/>
</dbReference>
<evidence type="ECO:0008006" key="14">
    <source>
        <dbReference type="Google" id="ProtNLM"/>
    </source>
</evidence>
<comment type="caution">
    <text evidence="12">The sequence shown here is derived from an EMBL/GenBank/DDBJ whole genome shotgun (WGS) entry which is preliminary data.</text>
</comment>
<feature type="domain" description="Calmodulin binding protein central" evidence="10">
    <location>
        <begin position="266"/>
        <end position="330"/>
    </location>
</feature>
<evidence type="ECO:0000259" key="10">
    <source>
        <dbReference type="Pfam" id="PF20451"/>
    </source>
</evidence>
<keyword evidence="5" id="KW-0010">Activator</keyword>
<proteinExistence type="inferred from homology"/>
<dbReference type="AlphaFoldDB" id="A0A835DFM4"/>
<dbReference type="PANTHER" id="PTHR31713">
    <property type="entry name" value="OS02G0177800 PROTEIN"/>
    <property type="match status" value="1"/>
</dbReference>
<evidence type="ECO:0000256" key="4">
    <source>
        <dbReference type="ARBA" id="ARBA00023125"/>
    </source>
</evidence>
<dbReference type="InterPro" id="IPR046829">
    <property type="entry name" value="Calmod_bind_C"/>
</dbReference>
<sequence length="389" mass="44713">MVPKRHFHEESNSLEVPVQESKRRYTHEERNSLEVPVQESKRRYTLATAVREVMRGLSMQELLSRLEPLLRKVIREEVEREILLYLQSSPRPSFNQIEPSGSRGWQLHFINKLPDTLFTGSWIEAEDSRPVQIVIRSANSNNIITSGPLSSFKIEILVLDGDFGTDEKEDWTDKEFDVSVIREREGRRPLVTGDLIITLRDGVGYLGNITFTDNSSWIRSRKFRLGARAVQNTCSEERIREARSGAFIVKDHRGELYRKHHPPSFSDEIWRLERIGKDGVFHSRLAANGINTVQDFLRLLVTAPSVLRNILGSGMSNKTWKTIIQHARACVLDDKLYMYYSAMQSVGLLFNSIYKVIGVTFDGQNYQSLDNLTKSHMVRVFHPKLTPAV</sequence>
<keyword evidence="7" id="KW-0539">Nucleus</keyword>
<name>A0A835DFM4_TETSI</name>
<evidence type="ECO:0000256" key="2">
    <source>
        <dbReference type="ARBA" id="ARBA00007214"/>
    </source>
</evidence>
<evidence type="ECO:0000256" key="1">
    <source>
        <dbReference type="ARBA" id="ARBA00004123"/>
    </source>
</evidence>
<dbReference type="GO" id="GO:0005516">
    <property type="term" value="F:calmodulin binding"/>
    <property type="evidence" value="ECO:0007669"/>
    <property type="project" value="InterPro"/>
</dbReference>
<comment type="subcellular location">
    <subcellularLocation>
        <location evidence="1">Nucleus</location>
    </subcellularLocation>
</comment>
<keyword evidence="13" id="KW-1185">Reference proteome</keyword>
<dbReference type="GO" id="GO:0005634">
    <property type="term" value="C:nucleus"/>
    <property type="evidence" value="ECO:0007669"/>
    <property type="project" value="UniProtKB-SubCell"/>
</dbReference>
<feature type="domain" description="Calmodulin binding protein C-terminal" evidence="11">
    <location>
        <begin position="335"/>
        <end position="380"/>
    </location>
</feature>
<evidence type="ECO:0000259" key="11">
    <source>
        <dbReference type="Pfam" id="PF20452"/>
    </source>
</evidence>
<dbReference type="GO" id="GO:0003700">
    <property type="term" value="F:DNA-binding transcription factor activity"/>
    <property type="evidence" value="ECO:0007669"/>
    <property type="project" value="TreeGrafter"/>
</dbReference>
<comment type="similarity">
    <text evidence="2">Belongs to the plant ACBP60 protein family.</text>
</comment>
<organism evidence="12 13">
    <name type="scientific">Tetracentron sinense</name>
    <name type="common">Spur-leaf</name>
    <dbReference type="NCBI Taxonomy" id="13715"/>
    <lineage>
        <taxon>Eukaryota</taxon>
        <taxon>Viridiplantae</taxon>
        <taxon>Streptophyta</taxon>
        <taxon>Embryophyta</taxon>
        <taxon>Tracheophyta</taxon>
        <taxon>Spermatophyta</taxon>
        <taxon>Magnoliopsida</taxon>
        <taxon>Trochodendrales</taxon>
        <taxon>Trochodendraceae</taxon>
        <taxon>Tetracentron</taxon>
    </lineage>
</organism>
<keyword evidence="4" id="KW-0238">DNA-binding</keyword>
<evidence type="ECO:0000259" key="9">
    <source>
        <dbReference type="Pfam" id="PF07887"/>
    </source>
</evidence>
<dbReference type="GO" id="GO:0043565">
    <property type="term" value="F:sequence-specific DNA binding"/>
    <property type="evidence" value="ECO:0007669"/>
    <property type="project" value="TreeGrafter"/>
</dbReference>
<protein>
    <recommendedName>
        <fullName evidence="14">Calmodulin-binding protein</fullName>
    </recommendedName>
</protein>
<dbReference type="OrthoDB" id="748178at2759"/>
<gene>
    <name evidence="12" type="ORF">HHK36_012324</name>
</gene>
<dbReference type="Proteomes" id="UP000655225">
    <property type="component" value="Unassembled WGS sequence"/>
</dbReference>
<dbReference type="InterPro" id="IPR046831">
    <property type="entry name" value="Calmodulin_bind_N"/>
</dbReference>
<dbReference type="Pfam" id="PF20452">
    <property type="entry name" value="Calmod_bind_C"/>
    <property type="match status" value="1"/>
</dbReference>
<dbReference type="PANTHER" id="PTHR31713:SF43">
    <property type="entry name" value="CALMODULIN-BINDING PROTEIN 60 G"/>
    <property type="match status" value="1"/>
</dbReference>
<dbReference type="OMA" id="NQFRVEM"/>
<dbReference type="Pfam" id="PF07887">
    <property type="entry name" value="Calmodulin_bind"/>
    <property type="match status" value="1"/>
</dbReference>
<evidence type="ECO:0000256" key="7">
    <source>
        <dbReference type="ARBA" id="ARBA00023242"/>
    </source>
</evidence>
<feature type="domain" description="Calmodulin binding protein-like N-terminal" evidence="9">
    <location>
        <begin position="105"/>
        <end position="252"/>
    </location>
</feature>
<evidence type="ECO:0000313" key="12">
    <source>
        <dbReference type="EMBL" id="KAF8401386.1"/>
    </source>
</evidence>
<dbReference type="InterPro" id="IPR012416">
    <property type="entry name" value="CBP60"/>
</dbReference>